<dbReference type="Gene3D" id="3.10.450.50">
    <property type="match status" value="1"/>
</dbReference>
<evidence type="ECO:0008006" key="2">
    <source>
        <dbReference type="Google" id="ProtNLM"/>
    </source>
</evidence>
<dbReference type="AlphaFoldDB" id="X1TG05"/>
<organism evidence="1">
    <name type="scientific">marine sediment metagenome</name>
    <dbReference type="NCBI Taxonomy" id="412755"/>
    <lineage>
        <taxon>unclassified sequences</taxon>
        <taxon>metagenomes</taxon>
        <taxon>ecological metagenomes</taxon>
    </lineage>
</organism>
<comment type="caution">
    <text evidence="1">The sequence shown here is derived from an EMBL/GenBank/DDBJ whole genome shotgun (WGS) entry which is preliminary data.</text>
</comment>
<evidence type="ECO:0000313" key="1">
    <source>
        <dbReference type="EMBL" id="GAI86500.1"/>
    </source>
</evidence>
<dbReference type="GO" id="GO:0030638">
    <property type="term" value="P:polyketide metabolic process"/>
    <property type="evidence" value="ECO:0007669"/>
    <property type="project" value="InterPro"/>
</dbReference>
<protein>
    <recommendedName>
        <fullName evidence="2">SnoaL-like domain-containing protein</fullName>
    </recommendedName>
</protein>
<dbReference type="EMBL" id="BARW01008666">
    <property type="protein sequence ID" value="GAI86500.1"/>
    <property type="molecule type" value="Genomic_DNA"/>
</dbReference>
<dbReference type="Pfam" id="PF07366">
    <property type="entry name" value="SnoaL"/>
    <property type="match status" value="1"/>
</dbReference>
<dbReference type="InterPro" id="IPR009959">
    <property type="entry name" value="Cyclase_SnoaL-like"/>
</dbReference>
<sequence>MTVEENKAIVHRFMEEVVKEGNLAIANEIFTADFVGHYGLPESPKRGPETMIQRLIMLRTAFPDIRYTVEDEIVEGDKVVHRLIGRGTQQGEFLGIPPTDKQATWTGIAIYRIAGGKIAERWVNVDNFGTVQQLGATLSLG</sequence>
<accession>X1TG05</accession>
<dbReference type="SUPFAM" id="SSF54427">
    <property type="entry name" value="NTF2-like"/>
    <property type="match status" value="1"/>
</dbReference>
<proteinExistence type="predicted"/>
<reference evidence="1" key="1">
    <citation type="journal article" date="2014" name="Front. Microbiol.">
        <title>High frequency of phylogenetically diverse reductive dehalogenase-homologous genes in deep subseafloor sedimentary metagenomes.</title>
        <authorList>
            <person name="Kawai M."/>
            <person name="Futagami T."/>
            <person name="Toyoda A."/>
            <person name="Takaki Y."/>
            <person name="Nishi S."/>
            <person name="Hori S."/>
            <person name="Arai W."/>
            <person name="Tsubouchi T."/>
            <person name="Morono Y."/>
            <person name="Uchiyama I."/>
            <person name="Ito T."/>
            <person name="Fujiyama A."/>
            <person name="Inagaki F."/>
            <person name="Takami H."/>
        </authorList>
    </citation>
    <scope>NUCLEOTIDE SEQUENCE</scope>
    <source>
        <strain evidence="1">Expedition CK06-06</strain>
    </source>
</reference>
<gene>
    <name evidence="1" type="ORF">S12H4_17684</name>
</gene>
<dbReference type="PANTHER" id="PTHR38436">
    <property type="entry name" value="POLYKETIDE CYCLASE SNOAL-LIKE DOMAIN"/>
    <property type="match status" value="1"/>
</dbReference>
<name>X1TG05_9ZZZZ</name>
<dbReference type="InterPro" id="IPR032710">
    <property type="entry name" value="NTF2-like_dom_sf"/>
</dbReference>
<dbReference type="PANTHER" id="PTHR38436:SF1">
    <property type="entry name" value="ESTER CYCLASE"/>
    <property type="match status" value="1"/>
</dbReference>